<dbReference type="Gene3D" id="2.40.50.140">
    <property type="entry name" value="Nucleic acid-binding proteins"/>
    <property type="match status" value="1"/>
</dbReference>
<organism evidence="4 5">
    <name type="scientific">Modestobacter muralis</name>
    <dbReference type="NCBI Taxonomy" id="1608614"/>
    <lineage>
        <taxon>Bacteria</taxon>
        <taxon>Bacillati</taxon>
        <taxon>Actinomycetota</taxon>
        <taxon>Actinomycetes</taxon>
        <taxon>Geodermatophilales</taxon>
        <taxon>Geodermatophilaceae</taxon>
        <taxon>Modestobacter</taxon>
    </lineage>
</organism>
<protein>
    <submittedName>
        <fullName evidence="4">Single-stranded DNA-binding protein</fullName>
    </submittedName>
</protein>
<name>A0A6P0HAV3_9ACTN</name>
<dbReference type="PANTHER" id="PTHR10302">
    <property type="entry name" value="SINGLE-STRANDED DNA-BINDING PROTEIN"/>
    <property type="match status" value="1"/>
</dbReference>
<keyword evidence="1 2" id="KW-0238">DNA-binding</keyword>
<comment type="caution">
    <text evidence="4">The sequence shown here is derived from an EMBL/GenBank/DDBJ whole genome shotgun (WGS) entry which is preliminary data.</text>
</comment>
<dbReference type="GO" id="GO:0003697">
    <property type="term" value="F:single-stranded DNA binding"/>
    <property type="evidence" value="ECO:0007669"/>
    <property type="project" value="InterPro"/>
</dbReference>
<evidence type="ECO:0000313" key="5">
    <source>
        <dbReference type="Proteomes" id="UP000471152"/>
    </source>
</evidence>
<dbReference type="GO" id="GO:0006260">
    <property type="term" value="P:DNA replication"/>
    <property type="evidence" value="ECO:0007669"/>
    <property type="project" value="InterPro"/>
</dbReference>
<dbReference type="PROSITE" id="PS50935">
    <property type="entry name" value="SSB"/>
    <property type="match status" value="1"/>
</dbReference>
<dbReference type="GO" id="GO:0009295">
    <property type="term" value="C:nucleoid"/>
    <property type="evidence" value="ECO:0007669"/>
    <property type="project" value="TreeGrafter"/>
</dbReference>
<dbReference type="InterPro" id="IPR012340">
    <property type="entry name" value="NA-bd_OB-fold"/>
</dbReference>
<evidence type="ECO:0000256" key="2">
    <source>
        <dbReference type="PROSITE-ProRule" id="PRU00252"/>
    </source>
</evidence>
<feature type="region of interest" description="Disordered" evidence="3">
    <location>
        <begin position="88"/>
        <end position="148"/>
    </location>
</feature>
<evidence type="ECO:0000256" key="3">
    <source>
        <dbReference type="SAM" id="MobiDB-lite"/>
    </source>
</evidence>
<evidence type="ECO:0000256" key="1">
    <source>
        <dbReference type="ARBA" id="ARBA00023125"/>
    </source>
</evidence>
<proteinExistence type="predicted"/>
<dbReference type="RefSeq" id="WP_163610801.1">
    <property type="nucleotide sequence ID" value="NZ_JAAGWB010000018.1"/>
</dbReference>
<dbReference type="InterPro" id="IPR011344">
    <property type="entry name" value="ssDNA-bd"/>
</dbReference>
<dbReference type="Proteomes" id="UP000471152">
    <property type="component" value="Unassembled WGS sequence"/>
</dbReference>
<dbReference type="PANTHER" id="PTHR10302:SF27">
    <property type="entry name" value="SINGLE-STRANDED DNA-BINDING PROTEIN"/>
    <property type="match status" value="1"/>
</dbReference>
<dbReference type="InterPro" id="IPR000424">
    <property type="entry name" value="Primosome_PriB/ssb"/>
</dbReference>
<sequence>MNECLITVVGNIVTSPQRSRLPSGDGVTNFRMASTSRRFDRETQAWTDNRTFFVDVECWGELGGNVSHTLSKGDPVVVRGELYTHSWDSEQGRRSRPQIRAAHVGPDLNRGTAEYRRSARPAPQAEPTGVPDDALAEPSADDLYADRPTDYIEGGEVLHEADSDLTGDRAAVPALT</sequence>
<dbReference type="SUPFAM" id="SSF50249">
    <property type="entry name" value="Nucleic acid-binding proteins"/>
    <property type="match status" value="1"/>
</dbReference>
<evidence type="ECO:0000313" key="4">
    <source>
        <dbReference type="EMBL" id="NEN51114.1"/>
    </source>
</evidence>
<dbReference type="Pfam" id="PF00436">
    <property type="entry name" value="SSB"/>
    <property type="match status" value="1"/>
</dbReference>
<dbReference type="CDD" id="cd04496">
    <property type="entry name" value="SSB_OBF"/>
    <property type="match status" value="1"/>
</dbReference>
<reference evidence="4 5" key="1">
    <citation type="submission" date="2020-02" db="EMBL/GenBank/DDBJ databases">
        <title>The WGS of Modestobacter muralis DSM 100205.</title>
        <authorList>
            <person name="Jiang Z."/>
        </authorList>
    </citation>
    <scope>NUCLEOTIDE SEQUENCE [LARGE SCALE GENOMIC DNA]</scope>
    <source>
        <strain evidence="4 5">DSM 100205</strain>
    </source>
</reference>
<dbReference type="AlphaFoldDB" id="A0A6P0HAV3"/>
<dbReference type="EMBL" id="JAAGWB010000018">
    <property type="protein sequence ID" value="NEN51114.1"/>
    <property type="molecule type" value="Genomic_DNA"/>
</dbReference>
<gene>
    <name evidence="4" type="ORF">G3R41_09205</name>
</gene>
<accession>A0A6P0HAV3</accession>